<evidence type="ECO:0000313" key="1">
    <source>
        <dbReference type="EMBL" id="VDD15027.1"/>
    </source>
</evidence>
<reference evidence="1" key="1">
    <citation type="submission" date="2018-11" db="EMBL/GenBank/DDBJ databases">
        <authorList>
            <consortium name="Genoscope - CEA"/>
            <person name="William W."/>
        </authorList>
    </citation>
    <scope>NUCLEOTIDE SEQUENCE</scope>
</reference>
<protein>
    <submittedName>
        <fullName evidence="1">Uncharacterized protein</fullName>
    </submittedName>
</protein>
<sequence length="121" mass="13556">MVKDFGMVLIYPFIIKPKICNLTLGKRERGQPTHGLSPALSKLSWSRIHHRRLYRWREDAVARGVGVVGLSYGQLRSVSGDEAYAGSVDAGFISEGWRLRQFHASSVKFRDVKQAGLVGQK</sequence>
<dbReference type="AlphaFoldDB" id="A0A3P6C8V1"/>
<name>A0A3P6C8V1_BRAOL</name>
<accession>A0A3P6C8V1</accession>
<dbReference type="EMBL" id="LR031873">
    <property type="protein sequence ID" value="VDD15027.1"/>
    <property type="molecule type" value="Genomic_DNA"/>
</dbReference>
<gene>
    <name evidence="1" type="ORF">BOLC4T27947H</name>
</gene>
<proteinExistence type="predicted"/>
<organism evidence="1">
    <name type="scientific">Brassica oleracea</name>
    <name type="common">Wild cabbage</name>
    <dbReference type="NCBI Taxonomy" id="3712"/>
    <lineage>
        <taxon>Eukaryota</taxon>
        <taxon>Viridiplantae</taxon>
        <taxon>Streptophyta</taxon>
        <taxon>Embryophyta</taxon>
        <taxon>Tracheophyta</taxon>
        <taxon>Spermatophyta</taxon>
        <taxon>Magnoliopsida</taxon>
        <taxon>eudicotyledons</taxon>
        <taxon>Gunneridae</taxon>
        <taxon>Pentapetalae</taxon>
        <taxon>rosids</taxon>
        <taxon>malvids</taxon>
        <taxon>Brassicales</taxon>
        <taxon>Brassicaceae</taxon>
        <taxon>Brassiceae</taxon>
        <taxon>Brassica</taxon>
    </lineage>
</organism>